<evidence type="ECO:0000259" key="1">
    <source>
        <dbReference type="PROSITE" id="PS50181"/>
    </source>
</evidence>
<gene>
    <name evidence="2" type="ORF">DRE_02952</name>
</gene>
<name>W7I5L1_9PEZI</name>
<protein>
    <recommendedName>
        <fullName evidence="1">F-box domain-containing protein</fullName>
    </recommendedName>
</protein>
<dbReference type="InterPro" id="IPR001810">
    <property type="entry name" value="F-box_dom"/>
</dbReference>
<dbReference type="InterPro" id="IPR032675">
    <property type="entry name" value="LRR_dom_sf"/>
</dbReference>
<evidence type="ECO:0000313" key="2">
    <source>
        <dbReference type="EMBL" id="EWC47752.1"/>
    </source>
</evidence>
<dbReference type="OrthoDB" id="5294074at2759"/>
<proteinExistence type="predicted"/>
<evidence type="ECO:0000313" key="3">
    <source>
        <dbReference type="Proteomes" id="UP000024837"/>
    </source>
</evidence>
<dbReference type="Gene3D" id="3.80.10.10">
    <property type="entry name" value="Ribonuclease Inhibitor"/>
    <property type="match status" value="1"/>
</dbReference>
<keyword evidence="3" id="KW-1185">Reference proteome</keyword>
<accession>W7I5L1</accession>
<reference evidence="2 3" key="1">
    <citation type="submission" date="2013-05" db="EMBL/GenBank/DDBJ databases">
        <title>Drechslerella stenobrocha genome reveals carnivorous origination and mechanical trapping mechanism of predatory fungi.</title>
        <authorList>
            <person name="Liu X."/>
            <person name="Zhang W."/>
            <person name="Liu K."/>
        </authorList>
    </citation>
    <scope>NUCLEOTIDE SEQUENCE [LARGE SCALE GENOMIC DNA]</scope>
    <source>
        <strain evidence="2 3">248</strain>
    </source>
</reference>
<dbReference type="EMBL" id="KI966408">
    <property type="protein sequence ID" value="EWC47752.1"/>
    <property type="molecule type" value="Genomic_DNA"/>
</dbReference>
<organism evidence="2 3">
    <name type="scientific">Drechslerella stenobrocha 248</name>
    <dbReference type="NCBI Taxonomy" id="1043628"/>
    <lineage>
        <taxon>Eukaryota</taxon>
        <taxon>Fungi</taxon>
        <taxon>Dikarya</taxon>
        <taxon>Ascomycota</taxon>
        <taxon>Pezizomycotina</taxon>
        <taxon>Orbiliomycetes</taxon>
        <taxon>Orbiliales</taxon>
        <taxon>Orbiliaceae</taxon>
        <taxon>Drechslerella</taxon>
    </lineage>
</organism>
<dbReference type="HOGENOM" id="CLU_436793_0_0_1"/>
<dbReference type="PROSITE" id="PS50181">
    <property type="entry name" value="FBOX"/>
    <property type="match status" value="1"/>
</dbReference>
<dbReference type="AlphaFoldDB" id="W7I5L1"/>
<dbReference type="SUPFAM" id="SSF52047">
    <property type="entry name" value="RNI-like"/>
    <property type="match status" value="1"/>
</dbReference>
<sequence>MSSVALLHVPPEVLEAIFQYVPRKDLKNFALAGSVALEIVSPFLYRRLSLRLVAVPHECTSSRRYPCCEEHSLDVEVVESVLNSTPRALGYVRDFVISSPARLPRRVGGHPAPPPHIPPGDIMGRQRGALSDREDFMLRMVFQKLGSAQLENFRSISIPNCDISAKCFGLILRTQPNLRVLKLGRVGVQKRHDYGELAELERSQEPLKLECLEFGEFKEEMVLPLLQTFRRCSGSLRELKIGSISPGFIRNNTLGARFSPGSREIELRKRSNERISLPYLEKIRICYDGMFPGFLDLFGGLAQNFHRLNRVKVDSCDYSHNFIANLVDKAGANIRSFQGTSCFWAAGSLSTLLPKLQSLHTLLLNCHGNIFISDIEPVFSYRESLKRLWFGCGIPGVRSEEPECLCVETFFDSELSRYPLTSENWPLLEELAMPHCTIDKIPLIHNLRVLRLTYALGEAGRPHHESEYSIPRYIKKLWDYSTSHYNQVPKLEVVVVSSGRISDRFADPDHCSMAFFVLRYEGLGGLEKPKVKRYNNDLSKVLKYSSWSHLFSPRHAALDFWEDSGPSLYPRDGAYNVDDMNLVRRYDSDDTTTLPMIDRFHMQPYRARAIESDIDLDSEVDGGLFR</sequence>
<feature type="domain" description="F-box" evidence="1">
    <location>
        <begin position="3"/>
        <end position="48"/>
    </location>
</feature>
<dbReference type="Proteomes" id="UP000024837">
    <property type="component" value="Unassembled WGS sequence"/>
</dbReference>